<keyword evidence="3" id="KW-1185">Reference proteome</keyword>
<evidence type="ECO:0000256" key="1">
    <source>
        <dbReference type="SAM" id="MobiDB-lite"/>
    </source>
</evidence>
<dbReference type="EMBL" id="WJIE01000006">
    <property type="protein sequence ID" value="MRG94645.1"/>
    <property type="molecule type" value="Genomic_DNA"/>
</dbReference>
<accession>A0A6N7PWM4</accession>
<dbReference type="AlphaFoldDB" id="A0A6N7PWM4"/>
<sequence>MPSFGLHLRRRRFGLRSCLRCPRLCLRADGSRSFFRVDDRLVAAQALHLLLQARDLLAETGVRLVRLPKRVVGLLRLRREEPYGRERAEQEDNEKNLHGAPLCR</sequence>
<proteinExistence type="predicted"/>
<protein>
    <submittedName>
        <fullName evidence="2">Uncharacterized protein</fullName>
    </submittedName>
</protein>
<evidence type="ECO:0000313" key="2">
    <source>
        <dbReference type="EMBL" id="MRG94645.1"/>
    </source>
</evidence>
<gene>
    <name evidence="2" type="ORF">GF068_22385</name>
</gene>
<reference evidence="2 3" key="1">
    <citation type="submission" date="2019-10" db="EMBL/GenBank/DDBJ databases">
        <title>A soil myxobacterium in the family Polyangiaceae.</title>
        <authorList>
            <person name="Li Y."/>
            <person name="Wang J."/>
        </authorList>
    </citation>
    <scope>NUCLEOTIDE SEQUENCE [LARGE SCALE GENOMIC DNA]</scope>
    <source>
        <strain evidence="2 3">DSM 14734</strain>
    </source>
</reference>
<dbReference type="RefSeq" id="WP_153821474.1">
    <property type="nucleotide sequence ID" value="NZ_WJIE01000006.1"/>
</dbReference>
<feature type="region of interest" description="Disordered" evidence="1">
    <location>
        <begin position="84"/>
        <end position="104"/>
    </location>
</feature>
<comment type="caution">
    <text evidence="2">The sequence shown here is derived from an EMBL/GenBank/DDBJ whole genome shotgun (WGS) entry which is preliminary data.</text>
</comment>
<evidence type="ECO:0000313" key="3">
    <source>
        <dbReference type="Proteomes" id="UP000440224"/>
    </source>
</evidence>
<feature type="compositionally biased region" description="Basic and acidic residues" evidence="1">
    <location>
        <begin position="84"/>
        <end position="97"/>
    </location>
</feature>
<organism evidence="2 3">
    <name type="scientific">Polyangium spumosum</name>
    <dbReference type="NCBI Taxonomy" id="889282"/>
    <lineage>
        <taxon>Bacteria</taxon>
        <taxon>Pseudomonadati</taxon>
        <taxon>Myxococcota</taxon>
        <taxon>Polyangia</taxon>
        <taxon>Polyangiales</taxon>
        <taxon>Polyangiaceae</taxon>
        <taxon>Polyangium</taxon>
    </lineage>
</organism>
<dbReference type="Proteomes" id="UP000440224">
    <property type="component" value="Unassembled WGS sequence"/>
</dbReference>
<name>A0A6N7PWM4_9BACT</name>